<name>A0ABP1I0P4_9EUKA</name>
<dbReference type="EMBL" id="CAXDID020000051">
    <property type="protein sequence ID" value="CAL6005457.1"/>
    <property type="molecule type" value="Genomic_DNA"/>
</dbReference>
<comment type="caution">
    <text evidence="2">The sequence shown here is derived from an EMBL/GenBank/DDBJ whole genome shotgun (WGS) entry which is preliminary data.</text>
</comment>
<gene>
    <name evidence="2" type="ORF">HINF_LOCUS19383</name>
</gene>
<evidence type="ECO:0000313" key="2">
    <source>
        <dbReference type="EMBL" id="CAL6005457.1"/>
    </source>
</evidence>
<sequence length="100" mass="11589">MNANIMMDQIAHQELDTLLTVHEYRMFLDKMIKVNIIVLDCVNPEITENDTDSSEEESCSSSESSENTSQILQKPQFNCKQQKISTIYRNVVQKIAKQYE</sequence>
<feature type="compositionally biased region" description="Acidic residues" evidence="1">
    <location>
        <begin position="47"/>
        <end position="58"/>
    </location>
</feature>
<keyword evidence="3" id="KW-1185">Reference proteome</keyword>
<evidence type="ECO:0000256" key="1">
    <source>
        <dbReference type="SAM" id="MobiDB-lite"/>
    </source>
</evidence>
<proteinExistence type="predicted"/>
<protein>
    <submittedName>
        <fullName evidence="2">Hypothetical_protein</fullName>
    </submittedName>
</protein>
<organism evidence="2 3">
    <name type="scientific">Hexamita inflata</name>
    <dbReference type="NCBI Taxonomy" id="28002"/>
    <lineage>
        <taxon>Eukaryota</taxon>
        <taxon>Metamonada</taxon>
        <taxon>Diplomonadida</taxon>
        <taxon>Hexamitidae</taxon>
        <taxon>Hexamitinae</taxon>
        <taxon>Hexamita</taxon>
    </lineage>
</organism>
<evidence type="ECO:0000313" key="3">
    <source>
        <dbReference type="Proteomes" id="UP001642409"/>
    </source>
</evidence>
<feature type="compositionally biased region" description="Low complexity" evidence="1">
    <location>
        <begin position="59"/>
        <end position="69"/>
    </location>
</feature>
<reference evidence="2 3" key="1">
    <citation type="submission" date="2024-07" db="EMBL/GenBank/DDBJ databases">
        <authorList>
            <person name="Akdeniz Z."/>
        </authorList>
    </citation>
    <scope>NUCLEOTIDE SEQUENCE [LARGE SCALE GENOMIC DNA]</scope>
</reference>
<feature type="region of interest" description="Disordered" evidence="1">
    <location>
        <begin position="47"/>
        <end position="72"/>
    </location>
</feature>
<accession>A0ABP1I0P4</accession>
<dbReference type="Proteomes" id="UP001642409">
    <property type="component" value="Unassembled WGS sequence"/>
</dbReference>